<name>A0AAW1QLC5_9CHLO</name>
<accession>A0AAW1QLC5</accession>
<reference evidence="9 10" key="1">
    <citation type="journal article" date="2024" name="Nat. Commun.">
        <title>Phylogenomics reveals the evolutionary origins of lichenization in chlorophyte algae.</title>
        <authorList>
            <person name="Puginier C."/>
            <person name="Libourel C."/>
            <person name="Otte J."/>
            <person name="Skaloud P."/>
            <person name="Haon M."/>
            <person name="Grisel S."/>
            <person name="Petersen M."/>
            <person name="Berrin J.G."/>
            <person name="Delaux P.M."/>
            <person name="Dal Grande F."/>
            <person name="Keller J."/>
        </authorList>
    </citation>
    <scope>NUCLEOTIDE SEQUENCE [LARGE SCALE GENOMIC DNA]</scope>
    <source>
        <strain evidence="9 10">SAG 2145</strain>
    </source>
</reference>
<sequence length="270" mass="30222">MVDSDLPPQLRRTWQINVDQLQIFMDMQQRPVTLGKGAYGTVYLGMLDGVRKVAVKIVDSPTQRHQQRFVQEIATLRACYDSNIVSFLGASVQEGRTLLVMEYMEGGNLWDNLQQDSQNGFRWYNRGHKIALDIAAGISFLHRNDIIHLDLKSPNVLLDENNKACIADIGLGKMMVDQDALASAATFLWAAPEQLQGLPVSKASDIFSLGVIVWEIVAGEQPVRRQYRELRVPHECPAEVATLITACLSINPAERPTINQVFKTLQDAPH</sequence>
<dbReference type="GO" id="GO:0005524">
    <property type="term" value="F:ATP binding"/>
    <property type="evidence" value="ECO:0007669"/>
    <property type="project" value="UniProtKB-UniRule"/>
</dbReference>
<dbReference type="InterPro" id="IPR001245">
    <property type="entry name" value="Ser-Thr/Tyr_kinase_cat_dom"/>
</dbReference>
<evidence type="ECO:0000256" key="5">
    <source>
        <dbReference type="ARBA" id="ARBA00022840"/>
    </source>
</evidence>
<evidence type="ECO:0000313" key="9">
    <source>
        <dbReference type="EMBL" id="KAK9822285.1"/>
    </source>
</evidence>
<dbReference type="InterPro" id="IPR008271">
    <property type="entry name" value="Ser/Thr_kinase_AS"/>
</dbReference>
<dbReference type="EMBL" id="JALJOS010000033">
    <property type="protein sequence ID" value="KAK9822285.1"/>
    <property type="molecule type" value="Genomic_DNA"/>
</dbReference>
<comment type="caution">
    <text evidence="9">The sequence shown here is derived from an EMBL/GenBank/DDBJ whole genome shotgun (WGS) entry which is preliminary data.</text>
</comment>
<dbReference type="Gene3D" id="1.10.510.10">
    <property type="entry name" value="Transferase(Phosphotransferase) domain 1"/>
    <property type="match status" value="1"/>
</dbReference>
<keyword evidence="2" id="KW-0808">Transferase</keyword>
<dbReference type="PRINTS" id="PR00109">
    <property type="entry name" value="TYRKINASE"/>
</dbReference>
<feature type="binding site" evidence="6">
    <location>
        <position position="56"/>
    </location>
    <ligand>
        <name>ATP</name>
        <dbReference type="ChEBI" id="CHEBI:30616"/>
    </ligand>
</feature>
<dbReference type="GO" id="GO:0004674">
    <property type="term" value="F:protein serine/threonine kinase activity"/>
    <property type="evidence" value="ECO:0007669"/>
    <property type="project" value="UniProtKB-KW"/>
</dbReference>
<proteinExistence type="inferred from homology"/>
<protein>
    <recommendedName>
        <fullName evidence="8">Protein kinase domain-containing protein</fullName>
    </recommendedName>
</protein>
<keyword evidence="3 6" id="KW-0547">Nucleotide-binding</keyword>
<dbReference type="PROSITE" id="PS50011">
    <property type="entry name" value="PROTEIN_KINASE_DOM"/>
    <property type="match status" value="1"/>
</dbReference>
<dbReference type="AlphaFoldDB" id="A0AAW1QLC5"/>
<dbReference type="InterPro" id="IPR011009">
    <property type="entry name" value="Kinase-like_dom_sf"/>
</dbReference>
<dbReference type="PANTHER" id="PTHR44329">
    <property type="entry name" value="SERINE/THREONINE-PROTEIN KINASE TNNI3K-RELATED"/>
    <property type="match status" value="1"/>
</dbReference>
<comment type="similarity">
    <text evidence="7">Belongs to the protein kinase superfamily.</text>
</comment>
<evidence type="ECO:0000256" key="1">
    <source>
        <dbReference type="ARBA" id="ARBA00022527"/>
    </source>
</evidence>
<dbReference type="SMART" id="SM00220">
    <property type="entry name" value="S_TKc"/>
    <property type="match status" value="1"/>
</dbReference>
<evidence type="ECO:0000313" key="10">
    <source>
        <dbReference type="Proteomes" id="UP001438707"/>
    </source>
</evidence>
<evidence type="ECO:0000256" key="3">
    <source>
        <dbReference type="ARBA" id="ARBA00022741"/>
    </source>
</evidence>
<keyword evidence="1 7" id="KW-0723">Serine/threonine-protein kinase</keyword>
<feature type="domain" description="Protein kinase" evidence="8">
    <location>
        <begin position="28"/>
        <end position="270"/>
    </location>
</feature>
<evidence type="ECO:0000259" key="8">
    <source>
        <dbReference type="PROSITE" id="PS50011"/>
    </source>
</evidence>
<evidence type="ECO:0000256" key="4">
    <source>
        <dbReference type="ARBA" id="ARBA00022777"/>
    </source>
</evidence>
<keyword evidence="4" id="KW-0418">Kinase</keyword>
<dbReference type="Pfam" id="PF07714">
    <property type="entry name" value="PK_Tyr_Ser-Thr"/>
    <property type="match status" value="1"/>
</dbReference>
<evidence type="ECO:0000256" key="7">
    <source>
        <dbReference type="RuleBase" id="RU000304"/>
    </source>
</evidence>
<dbReference type="SUPFAM" id="SSF56112">
    <property type="entry name" value="Protein kinase-like (PK-like)"/>
    <property type="match status" value="1"/>
</dbReference>
<dbReference type="Proteomes" id="UP001438707">
    <property type="component" value="Unassembled WGS sequence"/>
</dbReference>
<dbReference type="InterPro" id="IPR051681">
    <property type="entry name" value="Ser/Thr_Kinases-Pseudokinases"/>
</dbReference>
<gene>
    <name evidence="9" type="ORF">WJX74_002973</name>
</gene>
<dbReference type="InterPro" id="IPR017441">
    <property type="entry name" value="Protein_kinase_ATP_BS"/>
</dbReference>
<keyword evidence="5 6" id="KW-0067">ATP-binding</keyword>
<dbReference type="InterPro" id="IPR000719">
    <property type="entry name" value="Prot_kinase_dom"/>
</dbReference>
<evidence type="ECO:0000256" key="2">
    <source>
        <dbReference type="ARBA" id="ARBA00022679"/>
    </source>
</evidence>
<evidence type="ECO:0000256" key="6">
    <source>
        <dbReference type="PROSITE-ProRule" id="PRU10141"/>
    </source>
</evidence>
<keyword evidence="10" id="KW-1185">Reference proteome</keyword>
<organism evidence="9 10">
    <name type="scientific">Apatococcus lobatus</name>
    <dbReference type="NCBI Taxonomy" id="904363"/>
    <lineage>
        <taxon>Eukaryota</taxon>
        <taxon>Viridiplantae</taxon>
        <taxon>Chlorophyta</taxon>
        <taxon>core chlorophytes</taxon>
        <taxon>Trebouxiophyceae</taxon>
        <taxon>Chlorellales</taxon>
        <taxon>Chlorellaceae</taxon>
        <taxon>Apatococcus</taxon>
    </lineage>
</organism>
<dbReference type="PROSITE" id="PS00108">
    <property type="entry name" value="PROTEIN_KINASE_ST"/>
    <property type="match status" value="1"/>
</dbReference>
<dbReference type="PIRSF" id="PIRSF000654">
    <property type="entry name" value="Integrin-linked_kinase"/>
    <property type="match status" value="1"/>
</dbReference>
<dbReference type="PROSITE" id="PS00107">
    <property type="entry name" value="PROTEIN_KINASE_ATP"/>
    <property type="match status" value="1"/>
</dbReference>